<name>A0AAD7UTP7_9FUNG</name>
<accession>A0AAD7UTP7</accession>
<dbReference type="EMBL" id="JARTCD010000091">
    <property type="protein sequence ID" value="KAJ8652891.1"/>
    <property type="molecule type" value="Genomic_DNA"/>
</dbReference>
<dbReference type="RefSeq" id="XP_058337805.1">
    <property type="nucleotide sequence ID" value="XM_058491458.1"/>
</dbReference>
<gene>
    <name evidence="1" type="ORF">O0I10_011491</name>
</gene>
<comment type="caution">
    <text evidence="1">The sequence shown here is derived from an EMBL/GenBank/DDBJ whole genome shotgun (WGS) entry which is preliminary data.</text>
</comment>
<evidence type="ECO:0000313" key="1">
    <source>
        <dbReference type="EMBL" id="KAJ8652891.1"/>
    </source>
</evidence>
<evidence type="ECO:0000313" key="2">
    <source>
        <dbReference type="Proteomes" id="UP001234581"/>
    </source>
</evidence>
<keyword evidence="2" id="KW-1185">Reference proteome</keyword>
<sequence length="248" mass="27690">MNALHATRCDQAHHSVASSCQDTAARPRTVLSTRIIKPLFIILNTTLPIVCGHPLAYSIHSAWATHQVDQRSTVLSIITKALAHHNIRATFQVDESIAQELQPNCDDADDCPVVQGHYTPLPAEQDHLPLAQVQQVQQDLQEQQDLQDDQDHQGIQVKVEVQVTFEISDLNDCFSYSSNPPPPSHPYLSQDNQEQQLQQEKEVLCAGCKRQLCSGHDTVKKKQRNSNLHQARTSGKFLITLSANTKIV</sequence>
<dbReference type="AlphaFoldDB" id="A0AAD7UTP7"/>
<proteinExistence type="predicted"/>
<dbReference type="Proteomes" id="UP001234581">
    <property type="component" value="Unassembled WGS sequence"/>
</dbReference>
<protein>
    <submittedName>
        <fullName evidence="1">Uncharacterized protein</fullName>
    </submittedName>
</protein>
<reference evidence="1 2" key="1">
    <citation type="submission" date="2023-03" db="EMBL/GenBank/DDBJ databases">
        <title>Genome sequence of Lichtheimia ornata CBS 291.66.</title>
        <authorList>
            <person name="Mohabir J.T."/>
            <person name="Shea T.P."/>
            <person name="Kurbessoian T."/>
            <person name="Berby B."/>
            <person name="Fontaine J."/>
            <person name="Livny J."/>
            <person name="Gnirke A."/>
            <person name="Stajich J.E."/>
            <person name="Cuomo C.A."/>
        </authorList>
    </citation>
    <scope>NUCLEOTIDE SEQUENCE [LARGE SCALE GENOMIC DNA]</scope>
    <source>
        <strain evidence="1">CBS 291.66</strain>
    </source>
</reference>
<dbReference type="GeneID" id="83218892"/>
<organism evidence="1 2">
    <name type="scientific">Lichtheimia ornata</name>
    <dbReference type="NCBI Taxonomy" id="688661"/>
    <lineage>
        <taxon>Eukaryota</taxon>
        <taxon>Fungi</taxon>
        <taxon>Fungi incertae sedis</taxon>
        <taxon>Mucoromycota</taxon>
        <taxon>Mucoromycotina</taxon>
        <taxon>Mucoromycetes</taxon>
        <taxon>Mucorales</taxon>
        <taxon>Lichtheimiaceae</taxon>
        <taxon>Lichtheimia</taxon>
    </lineage>
</organism>